<dbReference type="EMBL" id="QFQP01000038">
    <property type="protein sequence ID" value="PZR06391.1"/>
    <property type="molecule type" value="Genomic_DNA"/>
</dbReference>
<evidence type="ECO:0000313" key="6">
    <source>
        <dbReference type="Proteomes" id="UP000249061"/>
    </source>
</evidence>
<dbReference type="Proteomes" id="UP000249061">
    <property type="component" value="Unassembled WGS sequence"/>
</dbReference>
<keyword evidence="2" id="KW-0677">Repeat</keyword>
<evidence type="ECO:0000256" key="4">
    <source>
        <dbReference type="SAM" id="MobiDB-lite"/>
    </source>
</evidence>
<accession>A0A2W5V8B6</accession>
<evidence type="ECO:0000256" key="3">
    <source>
        <dbReference type="ARBA" id="ARBA00023157"/>
    </source>
</evidence>
<organism evidence="5 6">
    <name type="scientific">Archangium gephyra</name>
    <dbReference type="NCBI Taxonomy" id="48"/>
    <lineage>
        <taxon>Bacteria</taxon>
        <taxon>Pseudomonadati</taxon>
        <taxon>Myxococcota</taxon>
        <taxon>Myxococcia</taxon>
        <taxon>Myxococcales</taxon>
        <taxon>Cystobacterineae</taxon>
        <taxon>Archangiaceae</taxon>
        <taxon>Archangium</taxon>
    </lineage>
</organism>
<evidence type="ECO:0000313" key="5">
    <source>
        <dbReference type="EMBL" id="PZR06391.1"/>
    </source>
</evidence>
<reference evidence="5 6" key="1">
    <citation type="submission" date="2017-08" db="EMBL/GenBank/DDBJ databases">
        <title>Infants hospitalized years apart are colonized by the same room-sourced microbial strains.</title>
        <authorList>
            <person name="Brooks B."/>
            <person name="Olm M.R."/>
            <person name="Firek B.A."/>
            <person name="Baker R."/>
            <person name="Thomas B.C."/>
            <person name="Morowitz M.J."/>
            <person name="Banfield J.F."/>
        </authorList>
    </citation>
    <scope>NUCLEOTIDE SEQUENCE [LARGE SCALE GENOMIC DNA]</scope>
    <source>
        <strain evidence="5">S2_003_000_R2_14</strain>
    </source>
</reference>
<feature type="region of interest" description="Disordered" evidence="4">
    <location>
        <begin position="71"/>
        <end position="95"/>
    </location>
</feature>
<comment type="caution">
    <text evidence="5">The sequence shown here is derived from an EMBL/GenBank/DDBJ whole genome shotgun (WGS) entry which is preliminary data.</text>
</comment>
<evidence type="ECO:0000256" key="1">
    <source>
        <dbReference type="ARBA" id="ARBA00022729"/>
    </source>
</evidence>
<keyword evidence="1" id="KW-0732">Signal</keyword>
<protein>
    <recommendedName>
        <fullName evidence="7">DUF4215 domain-containing protein</fullName>
    </recommendedName>
</protein>
<dbReference type="InterPro" id="IPR011936">
    <property type="entry name" value="Myxo_disulph_rpt"/>
</dbReference>
<dbReference type="NCBIfam" id="TIGR02232">
    <property type="entry name" value="myxo_disulf_rpt"/>
    <property type="match status" value="1"/>
</dbReference>
<proteinExistence type="predicted"/>
<keyword evidence="3" id="KW-1015">Disulfide bond</keyword>
<gene>
    <name evidence="5" type="ORF">DI536_30440</name>
</gene>
<evidence type="ECO:0008006" key="7">
    <source>
        <dbReference type="Google" id="ProtNLM"/>
    </source>
</evidence>
<dbReference type="AlphaFoldDB" id="A0A2W5V8B6"/>
<dbReference type="Pfam" id="PF13948">
    <property type="entry name" value="DUF4215"/>
    <property type="match status" value="1"/>
</dbReference>
<sequence>MRAVGDCRSGSVGSVRCKRPHPLFAREGSLRSGGRQNAYGRETGARGTIFVMRVFIVVICVAVVGCGGGSTEDGGSGGGSGATGGGRATDGGATGGGSSSCPGVQSFCMGACRDVTSDSAFCGDCFTACSSGSSCVGSRCEFAQGGGTGSVGGGTATGGGGTATGGGGTATGGGGTVTGGGTATATCGDGVVAPSEACDDGNTSTTDGCAQCTVTVNYVCTGQPSTCTTTTFRVNNGTSFPLVSVVIDGVERIPARQNNACFGYASGTYAEFQVTPNQSHTWSAINGGVTDDTTCNDLSHETWGPLTFTQPAGLYQQTLTNRALTAYVNNDFGNFTYSCWLATYSDGTNTRLARLRLNNDGTWRFQETYNLGGVTRTANGPSWPEQSRTIDHRFTYRLQVNANTFWNARWERSGGHYVQNGIVGASLTTEILYLRQTNGVGGAPTNCPP</sequence>
<evidence type="ECO:0000256" key="2">
    <source>
        <dbReference type="ARBA" id="ARBA00022737"/>
    </source>
</evidence>
<name>A0A2W5V8B6_9BACT</name>